<name>A0A162C612_9CRUS</name>
<protein>
    <submittedName>
        <fullName evidence="1">Ferric-chelate reductase 1</fullName>
    </submittedName>
</protein>
<organism evidence="1 2">
    <name type="scientific">Daphnia magna</name>
    <dbReference type="NCBI Taxonomy" id="35525"/>
    <lineage>
        <taxon>Eukaryota</taxon>
        <taxon>Metazoa</taxon>
        <taxon>Ecdysozoa</taxon>
        <taxon>Arthropoda</taxon>
        <taxon>Crustacea</taxon>
        <taxon>Branchiopoda</taxon>
        <taxon>Diplostraca</taxon>
        <taxon>Cladocera</taxon>
        <taxon>Anomopoda</taxon>
        <taxon>Daphniidae</taxon>
        <taxon>Daphnia</taxon>
    </lineage>
</organism>
<sequence>MWPSMPPVTSFYRWPNVVITPMEAESRRPYLLCVIWPLTRAIRTISTRRSRTRRKMLMVPCSAGLCLEFTSCWWPVLRPP</sequence>
<reference evidence="1 2" key="1">
    <citation type="submission" date="2016-03" db="EMBL/GenBank/DDBJ databases">
        <title>EvidentialGene: Evidence-directed Construction of Genes on Genomes.</title>
        <authorList>
            <person name="Gilbert D.G."/>
            <person name="Choi J.-H."/>
            <person name="Mockaitis K."/>
            <person name="Colbourne J."/>
            <person name="Pfrender M."/>
        </authorList>
    </citation>
    <scope>NUCLEOTIDE SEQUENCE [LARGE SCALE GENOMIC DNA]</scope>
    <source>
        <strain evidence="1 2">Xinb3</strain>
        <tissue evidence="1">Complete organism</tissue>
    </source>
</reference>
<keyword evidence="2" id="KW-1185">Reference proteome</keyword>
<evidence type="ECO:0000313" key="1">
    <source>
        <dbReference type="EMBL" id="KZS01301.1"/>
    </source>
</evidence>
<evidence type="ECO:0000313" key="2">
    <source>
        <dbReference type="Proteomes" id="UP000076858"/>
    </source>
</evidence>
<proteinExistence type="predicted"/>
<accession>A0A162C612</accession>
<gene>
    <name evidence="1" type="ORF">APZ42_002085</name>
</gene>
<dbReference type="AlphaFoldDB" id="A0A162C612"/>
<comment type="caution">
    <text evidence="1">The sequence shown here is derived from an EMBL/GenBank/DDBJ whole genome shotgun (WGS) entry which is preliminary data.</text>
</comment>
<dbReference type="EMBL" id="LRGB01007167">
    <property type="protein sequence ID" value="KZS01301.1"/>
    <property type="molecule type" value="Genomic_DNA"/>
</dbReference>
<dbReference type="Proteomes" id="UP000076858">
    <property type="component" value="Unassembled WGS sequence"/>
</dbReference>